<keyword evidence="2" id="KW-1185">Reference proteome</keyword>
<dbReference type="Pfam" id="PF13366">
    <property type="entry name" value="PDDEXK_3"/>
    <property type="match status" value="1"/>
</dbReference>
<evidence type="ECO:0000313" key="2">
    <source>
        <dbReference type="Proteomes" id="UP000653472"/>
    </source>
</evidence>
<dbReference type="NCBIfam" id="TIGR04256">
    <property type="entry name" value="GxxExxY"/>
    <property type="match status" value="1"/>
</dbReference>
<dbReference type="AlphaFoldDB" id="A0A969WE61"/>
<protein>
    <submittedName>
        <fullName evidence="1">GxxExxY protein</fullName>
    </submittedName>
</protein>
<name>A0A969WE61_9GAMM</name>
<dbReference type="Proteomes" id="UP000653472">
    <property type="component" value="Unassembled WGS sequence"/>
</dbReference>
<dbReference type="EMBL" id="JAAVXB010000015">
    <property type="protein sequence ID" value="NKF24445.1"/>
    <property type="molecule type" value="Genomic_DNA"/>
</dbReference>
<proteinExistence type="predicted"/>
<reference evidence="1" key="1">
    <citation type="submission" date="2020-03" db="EMBL/GenBank/DDBJ databases">
        <title>Solimonas marina sp. nov., isolated from deep seawater of the Pacific Ocean.</title>
        <authorList>
            <person name="Liu X."/>
            <person name="Lai Q."/>
            <person name="Sun F."/>
            <person name="Gai Y."/>
            <person name="Li G."/>
            <person name="Shao Z."/>
        </authorList>
    </citation>
    <scope>NUCLEOTIDE SEQUENCE</scope>
    <source>
        <strain evidence="1">C16B3</strain>
    </source>
</reference>
<comment type="caution">
    <text evidence="1">The sequence shown here is derived from an EMBL/GenBank/DDBJ whole genome shotgun (WGS) entry which is preliminary data.</text>
</comment>
<organism evidence="1 2">
    <name type="scientific">Solimonas marina</name>
    <dbReference type="NCBI Taxonomy" id="2714601"/>
    <lineage>
        <taxon>Bacteria</taxon>
        <taxon>Pseudomonadati</taxon>
        <taxon>Pseudomonadota</taxon>
        <taxon>Gammaproteobacteria</taxon>
        <taxon>Nevskiales</taxon>
        <taxon>Nevskiaceae</taxon>
        <taxon>Solimonas</taxon>
    </lineage>
</organism>
<dbReference type="InterPro" id="IPR026350">
    <property type="entry name" value="GxxExxY"/>
</dbReference>
<gene>
    <name evidence="1" type="ORF">G7Y82_19210</name>
</gene>
<accession>A0A969WE61</accession>
<evidence type="ECO:0000313" key="1">
    <source>
        <dbReference type="EMBL" id="NKF24445.1"/>
    </source>
</evidence>
<sequence>MEERRESGRDAETFALIGAGMEVHRELGSGFLEAVYQEALEHELGLRNIPFSSQVPLPIQYKHHSLKSSYRADLVCFDSIIVELKTIDQLGSTESAQLINYLKATGLRKGLLMNFKPRSFEFRRVVF</sequence>